<evidence type="ECO:0000256" key="4">
    <source>
        <dbReference type="ARBA" id="ARBA00071970"/>
    </source>
</evidence>
<dbReference type="InterPro" id="IPR028871">
    <property type="entry name" value="BlueCu_1_BS"/>
</dbReference>
<protein>
    <recommendedName>
        <fullName evidence="4">Basic blue protein</fullName>
    </recommendedName>
    <alternativeName>
        <fullName evidence="5">Plantacyanin</fullName>
    </alternativeName>
</protein>
<dbReference type="InterPro" id="IPR008972">
    <property type="entry name" value="Cupredoxin"/>
</dbReference>
<name>A0AAD3T9A1_NEPGR</name>
<dbReference type="PROSITE" id="PS51485">
    <property type="entry name" value="PHYTOCYANIN"/>
    <property type="match status" value="1"/>
</dbReference>
<reference evidence="8" key="1">
    <citation type="submission" date="2023-05" db="EMBL/GenBank/DDBJ databases">
        <title>Nepenthes gracilis genome sequencing.</title>
        <authorList>
            <person name="Fukushima K."/>
        </authorList>
    </citation>
    <scope>NUCLEOTIDE SEQUENCE</scope>
    <source>
        <strain evidence="8">SING2019-196</strain>
    </source>
</reference>
<keyword evidence="6" id="KW-0732">Signal</keyword>
<sequence>MEAKGRGSAVVALVVVLMVVQCEMSVAAIYTVGGAAGWTFNMVGWPRGKRFRAGDILVFNYNRAAHNVVAVNKAAYDSCKAPRGAGQYQTGRDRIKLAKGPNYFVCTFPGHCEAGMKIAVTAA</sequence>
<dbReference type="GO" id="GO:0046872">
    <property type="term" value="F:metal ion binding"/>
    <property type="evidence" value="ECO:0007669"/>
    <property type="project" value="UniProtKB-KW"/>
</dbReference>
<dbReference type="InterPro" id="IPR041844">
    <property type="entry name" value="Plantacyanin"/>
</dbReference>
<evidence type="ECO:0000256" key="6">
    <source>
        <dbReference type="SAM" id="SignalP"/>
    </source>
</evidence>
<dbReference type="GO" id="GO:0009055">
    <property type="term" value="F:electron transfer activity"/>
    <property type="evidence" value="ECO:0007669"/>
    <property type="project" value="InterPro"/>
</dbReference>
<keyword evidence="3" id="KW-1015">Disulfide bond</keyword>
<evidence type="ECO:0000259" key="7">
    <source>
        <dbReference type="PROSITE" id="PS51485"/>
    </source>
</evidence>
<feature type="signal peptide" evidence="6">
    <location>
        <begin position="1"/>
        <end position="28"/>
    </location>
</feature>
<dbReference type="GO" id="GO:0005886">
    <property type="term" value="C:plasma membrane"/>
    <property type="evidence" value="ECO:0007669"/>
    <property type="project" value="TreeGrafter"/>
</dbReference>
<dbReference type="PROSITE" id="PS00196">
    <property type="entry name" value="COPPER_BLUE"/>
    <property type="match status" value="1"/>
</dbReference>
<feature type="domain" description="Phytocyanin" evidence="7">
    <location>
        <begin position="28"/>
        <end position="123"/>
    </location>
</feature>
<dbReference type="FunFam" id="2.60.40.420:FF:000013">
    <property type="entry name" value="basic blue protein-like"/>
    <property type="match status" value="1"/>
</dbReference>
<dbReference type="EMBL" id="BSYO01000029">
    <property type="protein sequence ID" value="GMH25089.1"/>
    <property type="molecule type" value="Genomic_DNA"/>
</dbReference>
<keyword evidence="2" id="KW-0186">Copper</keyword>
<dbReference type="InterPro" id="IPR039391">
    <property type="entry name" value="Phytocyanin-like"/>
</dbReference>
<dbReference type="InterPro" id="IPR003245">
    <property type="entry name" value="Phytocyanin_dom"/>
</dbReference>
<evidence type="ECO:0000256" key="5">
    <source>
        <dbReference type="ARBA" id="ARBA00082491"/>
    </source>
</evidence>
<keyword evidence="1" id="KW-0479">Metal-binding</keyword>
<dbReference type="PANTHER" id="PTHR33021">
    <property type="entry name" value="BLUE COPPER PROTEIN"/>
    <property type="match status" value="1"/>
</dbReference>
<evidence type="ECO:0000256" key="1">
    <source>
        <dbReference type="ARBA" id="ARBA00022723"/>
    </source>
</evidence>
<gene>
    <name evidence="8" type="ORF">Nepgr_026932</name>
</gene>
<keyword evidence="9" id="KW-1185">Reference proteome</keyword>
<dbReference type="PANTHER" id="PTHR33021:SF9">
    <property type="entry name" value="PUTATIVE, EXPRESSED-RELATED"/>
    <property type="match status" value="1"/>
</dbReference>
<proteinExistence type="predicted"/>
<evidence type="ECO:0000313" key="8">
    <source>
        <dbReference type="EMBL" id="GMH25089.1"/>
    </source>
</evidence>
<comment type="caution">
    <text evidence="8">The sequence shown here is derived from an EMBL/GenBank/DDBJ whole genome shotgun (WGS) entry which is preliminary data.</text>
</comment>
<organism evidence="8 9">
    <name type="scientific">Nepenthes gracilis</name>
    <name type="common">Slender pitcher plant</name>
    <dbReference type="NCBI Taxonomy" id="150966"/>
    <lineage>
        <taxon>Eukaryota</taxon>
        <taxon>Viridiplantae</taxon>
        <taxon>Streptophyta</taxon>
        <taxon>Embryophyta</taxon>
        <taxon>Tracheophyta</taxon>
        <taxon>Spermatophyta</taxon>
        <taxon>Magnoliopsida</taxon>
        <taxon>eudicotyledons</taxon>
        <taxon>Gunneridae</taxon>
        <taxon>Pentapetalae</taxon>
        <taxon>Caryophyllales</taxon>
        <taxon>Nepenthaceae</taxon>
        <taxon>Nepenthes</taxon>
    </lineage>
</organism>
<evidence type="ECO:0000256" key="3">
    <source>
        <dbReference type="ARBA" id="ARBA00023157"/>
    </source>
</evidence>
<dbReference type="SUPFAM" id="SSF49503">
    <property type="entry name" value="Cupredoxins"/>
    <property type="match status" value="1"/>
</dbReference>
<dbReference type="AlphaFoldDB" id="A0AAD3T9A1"/>
<accession>A0AAD3T9A1</accession>
<dbReference type="CDD" id="cd11013">
    <property type="entry name" value="Plantacyanin"/>
    <property type="match status" value="1"/>
</dbReference>
<dbReference type="Gene3D" id="2.60.40.420">
    <property type="entry name" value="Cupredoxins - blue copper proteins"/>
    <property type="match status" value="1"/>
</dbReference>
<dbReference type="Pfam" id="PF02298">
    <property type="entry name" value="Cu_bind_like"/>
    <property type="match status" value="1"/>
</dbReference>
<dbReference type="Proteomes" id="UP001279734">
    <property type="component" value="Unassembled WGS sequence"/>
</dbReference>
<feature type="chain" id="PRO_5041951880" description="Basic blue protein" evidence="6">
    <location>
        <begin position="29"/>
        <end position="123"/>
    </location>
</feature>
<evidence type="ECO:0000313" key="9">
    <source>
        <dbReference type="Proteomes" id="UP001279734"/>
    </source>
</evidence>
<evidence type="ECO:0000256" key="2">
    <source>
        <dbReference type="ARBA" id="ARBA00023008"/>
    </source>
</evidence>